<proteinExistence type="predicted"/>
<dbReference type="InterPro" id="IPR011006">
    <property type="entry name" value="CheY-like_superfamily"/>
</dbReference>
<dbReference type="RefSeq" id="WP_143847498.1">
    <property type="nucleotide sequence ID" value="NZ_VLXZ01000002.1"/>
</dbReference>
<feature type="domain" description="HTH araC/xylS-type" evidence="5">
    <location>
        <begin position="150"/>
        <end position="248"/>
    </location>
</feature>
<dbReference type="PROSITE" id="PS01124">
    <property type="entry name" value="HTH_ARAC_FAMILY_2"/>
    <property type="match status" value="1"/>
</dbReference>
<keyword evidence="1" id="KW-0805">Transcription regulation</keyword>
<dbReference type="InterPro" id="IPR018062">
    <property type="entry name" value="HTH_AraC-typ_CS"/>
</dbReference>
<evidence type="ECO:0000259" key="6">
    <source>
        <dbReference type="PROSITE" id="PS50110"/>
    </source>
</evidence>
<dbReference type="GO" id="GO:0000160">
    <property type="term" value="P:phosphorelay signal transduction system"/>
    <property type="evidence" value="ECO:0007669"/>
    <property type="project" value="InterPro"/>
</dbReference>
<dbReference type="Pfam" id="PF12833">
    <property type="entry name" value="HTH_18"/>
    <property type="match status" value="1"/>
</dbReference>
<evidence type="ECO:0000256" key="3">
    <source>
        <dbReference type="ARBA" id="ARBA00023163"/>
    </source>
</evidence>
<evidence type="ECO:0000259" key="5">
    <source>
        <dbReference type="PROSITE" id="PS01124"/>
    </source>
</evidence>
<evidence type="ECO:0000313" key="7">
    <source>
        <dbReference type="EMBL" id="TSB47868.1"/>
    </source>
</evidence>
<dbReference type="InterPro" id="IPR009057">
    <property type="entry name" value="Homeodomain-like_sf"/>
</dbReference>
<keyword evidence="3" id="KW-0804">Transcription</keyword>
<dbReference type="InterPro" id="IPR018060">
    <property type="entry name" value="HTH_AraC"/>
</dbReference>
<dbReference type="Pfam" id="PF00072">
    <property type="entry name" value="Response_reg"/>
    <property type="match status" value="1"/>
</dbReference>
<reference evidence="7 8" key="1">
    <citation type="submission" date="2019-07" db="EMBL/GenBank/DDBJ databases">
        <authorList>
            <person name="Park Y.J."/>
            <person name="Jeong S.E."/>
            <person name="Jung H.S."/>
        </authorList>
    </citation>
    <scope>NUCLEOTIDE SEQUENCE [LARGE SCALE GENOMIC DNA]</scope>
    <source>
        <strain evidence="8">P16(2019)</strain>
    </source>
</reference>
<dbReference type="SUPFAM" id="SSF46689">
    <property type="entry name" value="Homeodomain-like"/>
    <property type="match status" value="2"/>
</dbReference>
<evidence type="ECO:0000313" key="8">
    <source>
        <dbReference type="Proteomes" id="UP000318521"/>
    </source>
</evidence>
<dbReference type="PROSITE" id="PS50110">
    <property type="entry name" value="RESPONSE_REGULATORY"/>
    <property type="match status" value="1"/>
</dbReference>
<gene>
    <name evidence="7" type="ORF">FN960_05005</name>
</gene>
<dbReference type="EMBL" id="VLXZ01000002">
    <property type="protein sequence ID" value="TSB47868.1"/>
    <property type="molecule type" value="Genomic_DNA"/>
</dbReference>
<keyword evidence="8" id="KW-1185">Reference proteome</keyword>
<dbReference type="GO" id="GO:0043565">
    <property type="term" value="F:sequence-specific DNA binding"/>
    <property type="evidence" value="ECO:0007669"/>
    <property type="project" value="InterPro"/>
</dbReference>
<feature type="domain" description="Response regulatory" evidence="6">
    <location>
        <begin position="3"/>
        <end position="119"/>
    </location>
</feature>
<dbReference type="Gene3D" id="3.40.50.2300">
    <property type="match status" value="1"/>
</dbReference>
<dbReference type="SMART" id="SM00342">
    <property type="entry name" value="HTH_ARAC"/>
    <property type="match status" value="1"/>
</dbReference>
<keyword evidence="2" id="KW-0238">DNA-binding</keyword>
<organism evidence="7 8">
    <name type="scientific">Alkalicoccobacillus porphyridii</name>
    <dbReference type="NCBI Taxonomy" id="2597270"/>
    <lineage>
        <taxon>Bacteria</taxon>
        <taxon>Bacillati</taxon>
        <taxon>Bacillota</taxon>
        <taxon>Bacilli</taxon>
        <taxon>Bacillales</taxon>
        <taxon>Bacillaceae</taxon>
        <taxon>Alkalicoccobacillus</taxon>
    </lineage>
</organism>
<comment type="caution">
    <text evidence="7">The sequence shown here is derived from an EMBL/GenBank/DDBJ whole genome shotgun (WGS) entry which is preliminary data.</text>
</comment>
<evidence type="ECO:0000256" key="4">
    <source>
        <dbReference type="PROSITE-ProRule" id="PRU00169"/>
    </source>
</evidence>
<accession>A0A554A2F8</accession>
<protein>
    <submittedName>
        <fullName evidence="7">Helix-turn-helix domain-containing protein</fullName>
    </submittedName>
</protein>
<dbReference type="PROSITE" id="PS00041">
    <property type="entry name" value="HTH_ARAC_FAMILY_1"/>
    <property type="match status" value="1"/>
</dbReference>
<dbReference type="Proteomes" id="UP000318521">
    <property type="component" value="Unassembled WGS sequence"/>
</dbReference>
<dbReference type="OrthoDB" id="2859525at2"/>
<comment type="caution">
    <text evidence="4">Lacks conserved residue(s) required for the propagation of feature annotation.</text>
</comment>
<evidence type="ECO:0000256" key="1">
    <source>
        <dbReference type="ARBA" id="ARBA00023015"/>
    </source>
</evidence>
<dbReference type="PANTHER" id="PTHR43280">
    <property type="entry name" value="ARAC-FAMILY TRANSCRIPTIONAL REGULATOR"/>
    <property type="match status" value="1"/>
</dbReference>
<dbReference type="AlphaFoldDB" id="A0A554A2F8"/>
<dbReference type="InterPro" id="IPR001789">
    <property type="entry name" value="Sig_transdc_resp-reg_receiver"/>
</dbReference>
<sequence length="262" mass="30674">MYKALLIDPENQSENKLVNMVDWNHHGFTLQTSSESFSKAFTQFRRRDYDTVLIHLKDADHQGLDLCKRIREESTIPLLLFGGTEEFHFVRQTIKLQVTDYLPAPLHSEDLTNSLLTIKQTLKRNKPLSLAASPNEHTITSRKSVKDKIEEVKNYVERSLNTNITLKEISDNLHYNCSYLGQKFKAQEKMTFHQYLLNRRMEKAKTLLAMTDLKIYEIASEVGYTDLDWFYKKFKSHFGVSASMYRRKYHIVPTMSVNEMHG</sequence>
<dbReference type="PANTHER" id="PTHR43280:SF2">
    <property type="entry name" value="HTH-TYPE TRANSCRIPTIONAL REGULATOR EXSA"/>
    <property type="match status" value="1"/>
</dbReference>
<dbReference type="SUPFAM" id="SSF52172">
    <property type="entry name" value="CheY-like"/>
    <property type="match status" value="1"/>
</dbReference>
<name>A0A554A2F8_9BACI</name>
<dbReference type="GO" id="GO:0003700">
    <property type="term" value="F:DNA-binding transcription factor activity"/>
    <property type="evidence" value="ECO:0007669"/>
    <property type="project" value="InterPro"/>
</dbReference>
<evidence type="ECO:0000256" key="2">
    <source>
        <dbReference type="ARBA" id="ARBA00023125"/>
    </source>
</evidence>
<dbReference type="Gene3D" id="1.10.10.60">
    <property type="entry name" value="Homeodomain-like"/>
    <property type="match status" value="2"/>
</dbReference>